<sequence>MRKNYEKPVISILSGTSEGIYAASGSSGTLNVVYSGVWDRWTSGGKGLAQVSWDKINGTITLTVTLNDSIDDAETNDATVQKTISGRTVTFTFASTATNPLTLGFHLNHNTSIDNLKIESFDYSVT</sequence>
<evidence type="ECO:0000313" key="1">
    <source>
        <dbReference type="EMBL" id="MST75351.1"/>
    </source>
</evidence>
<reference evidence="1 2" key="1">
    <citation type="submission" date="2019-08" db="EMBL/GenBank/DDBJ databases">
        <title>In-depth cultivation of the pig gut microbiome towards novel bacterial diversity and tailored functional studies.</title>
        <authorList>
            <person name="Wylensek D."/>
            <person name="Hitch T.C.A."/>
            <person name="Clavel T."/>
        </authorList>
    </citation>
    <scope>NUCLEOTIDE SEQUENCE [LARGE SCALE GENOMIC DNA]</scope>
    <source>
        <strain evidence="1 2">MUC/MUC-530-WT-4D</strain>
    </source>
</reference>
<comment type="caution">
    <text evidence="1">The sequence shown here is derived from an EMBL/GenBank/DDBJ whole genome shotgun (WGS) entry which is preliminary data.</text>
</comment>
<dbReference type="AlphaFoldDB" id="A0A6L5YUF6"/>
<organism evidence="1 2">
    <name type="scientific">Roseburia porci</name>
    <dbReference type="NCBI Taxonomy" id="2605790"/>
    <lineage>
        <taxon>Bacteria</taxon>
        <taxon>Bacillati</taxon>
        <taxon>Bacillota</taxon>
        <taxon>Clostridia</taxon>
        <taxon>Lachnospirales</taxon>
        <taxon>Lachnospiraceae</taxon>
        <taxon>Roseburia</taxon>
    </lineage>
</organism>
<keyword evidence="2" id="KW-1185">Reference proteome</keyword>
<accession>A0A6L5YUF6</accession>
<protein>
    <submittedName>
        <fullName evidence="1">Uncharacterized protein</fullName>
    </submittedName>
</protein>
<dbReference type="EMBL" id="VUNI01000017">
    <property type="protein sequence ID" value="MST75351.1"/>
    <property type="molecule type" value="Genomic_DNA"/>
</dbReference>
<dbReference type="RefSeq" id="WP_154430314.1">
    <property type="nucleotide sequence ID" value="NZ_VUNI01000017.1"/>
</dbReference>
<proteinExistence type="predicted"/>
<name>A0A6L5YUF6_9FIRM</name>
<dbReference type="Proteomes" id="UP000474024">
    <property type="component" value="Unassembled WGS sequence"/>
</dbReference>
<evidence type="ECO:0000313" key="2">
    <source>
        <dbReference type="Proteomes" id="UP000474024"/>
    </source>
</evidence>
<gene>
    <name evidence="1" type="ORF">FYJ75_10015</name>
</gene>